<proteinExistence type="predicted"/>
<organism evidence="1 2">
    <name type="scientific">Dictyocaulus viviparus</name>
    <name type="common">Bovine lungworm</name>
    <dbReference type="NCBI Taxonomy" id="29172"/>
    <lineage>
        <taxon>Eukaryota</taxon>
        <taxon>Metazoa</taxon>
        <taxon>Ecdysozoa</taxon>
        <taxon>Nematoda</taxon>
        <taxon>Chromadorea</taxon>
        <taxon>Rhabditida</taxon>
        <taxon>Rhabditina</taxon>
        <taxon>Rhabditomorpha</taxon>
        <taxon>Strongyloidea</taxon>
        <taxon>Metastrongylidae</taxon>
        <taxon>Dictyocaulus</taxon>
    </lineage>
</organism>
<evidence type="ECO:0000313" key="2">
    <source>
        <dbReference type="Proteomes" id="UP000053766"/>
    </source>
</evidence>
<reference evidence="2" key="2">
    <citation type="journal article" date="2016" name="Sci. Rep.">
        <title>Dictyocaulus viviparus genome, variome and transcriptome elucidate lungworm biology and support future intervention.</title>
        <authorList>
            <person name="McNulty S.N."/>
            <person name="Strube C."/>
            <person name="Rosa B.A."/>
            <person name="Martin J.C."/>
            <person name="Tyagi R."/>
            <person name="Choi Y.J."/>
            <person name="Wang Q."/>
            <person name="Hallsworth Pepin K."/>
            <person name="Zhang X."/>
            <person name="Ozersky P."/>
            <person name="Wilson R.K."/>
            <person name="Sternberg P.W."/>
            <person name="Gasser R.B."/>
            <person name="Mitreva M."/>
        </authorList>
    </citation>
    <scope>NUCLEOTIDE SEQUENCE [LARGE SCALE GENOMIC DNA]</scope>
    <source>
        <strain evidence="2">HannoverDv2000</strain>
    </source>
</reference>
<gene>
    <name evidence="1" type="ORF">DICVIV_03469</name>
</gene>
<dbReference type="Proteomes" id="UP000053766">
    <property type="component" value="Unassembled WGS sequence"/>
</dbReference>
<evidence type="ECO:0000313" key="1">
    <source>
        <dbReference type="EMBL" id="KJH50389.1"/>
    </source>
</evidence>
<name>A0A0D8Y2Z4_DICVI</name>
<accession>A0A0D8Y2Z4</accession>
<reference evidence="1 2" key="1">
    <citation type="submission" date="2013-11" db="EMBL/GenBank/DDBJ databases">
        <title>Draft genome of the bovine lungworm Dictyocaulus viviparus.</title>
        <authorList>
            <person name="Mitreva M."/>
        </authorList>
    </citation>
    <scope>NUCLEOTIDE SEQUENCE [LARGE SCALE GENOMIC DNA]</scope>
    <source>
        <strain evidence="1 2">HannoverDv2000</strain>
    </source>
</reference>
<protein>
    <submittedName>
        <fullName evidence="1">Uncharacterized protein</fullName>
    </submittedName>
</protein>
<dbReference type="AlphaFoldDB" id="A0A0D8Y2Z4"/>
<sequence>MAIGLSRRKNKGASRFQHALPIFTPPEQDGYLTGPRIINARSILKVNTTKLTTNEVNTNGMSRVRFKNFSTSNNNVRLSDDDLRFLNSHTQRRQRDFIDTKMDPEGTLCFSTF</sequence>
<keyword evidence="2" id="KW-1185">Reference proteome</keyword>
<dbReference type="EMBL" id="KN716207">
    <property type="protein sequence ID" value="KJH50389.1"/>
    <property type="molecule type" value="Genomic_DNA"/>
</dbReference>